<sequence>MPWKSAGRRLAEALNVGAFGLCLLGLAAFLATFSSHADLLVQRLVDEPASLTAFGLFLLAFVAGVPGVLGVRNRAGSLRYVFTMLVSLGMIAVTLFMAVRELIPLD</sequence>
<keyword evidence="1" id="KW-1133">Transmembrane helix</keyword>
<proteinExistence type="predicted"/>
<feature type="transmembrane region" description="Helical" evidence="1">
    <location>
        <begin position="51"/>
        <end position="71"/>
    </location>
</feature>
<feature type="transmembrane region" description="Helical" evidence="1">
    <location>
        <begin position="12"/>
        <end position="31"/>
    </location>
</feature>
<dbReference type="EMBL" id="CP130318">
    <property type="protein sequence ID" value="WNQ11275.1"/>
    <property type="molecule type" value="Genomic_DNA"/>
</dbReference>
<evidence type="ECO:0000313" key="3">
    <source>
        <dbReference type="Proteomes" id="UP001305702"/>
    </source>
</evidence>
<dbReference type="AlphaFoldDB" id="A0AA96RDA5"/>
<keyword evidence="1" id="KW-0472">Membrane</keyword>
<accession>A0AA96RDA5</accession>
<evidence type="ECO:0000313" key="2">
    <source>
        <dbReference type="EMBL" id="WNQ11275.1"/>
    </source>
</evidence>
<dbReference type="KEGG" id="paun:MJA45_27370"/>
<keyword evidence="3" id="KW-1185">Reference proteome</keyword>
<reference evidence="2 3" key="1">
    <citation type="submission" date="2022-02" db="EMBL/GenBank/DDBJ databases">
        <title>Paenibacillus sp. MBLB1776 Whole Genome Shotgun Sequencing.</title>
        <authorList>
            <person name="Hwang C.Y."/>
            <person name="Cho E.-S."/>
            <person name="Seo M.-J."/>
        </authorList>
    </citation>
    <scope>NUCLEOTIDE SEQUENCE [LARGE SCALE GENOMIC DNA]</scope>
    <source>
        <strain evidence="2 3">MBLB1776</strain>
    </source>
</reference>
<protein>
    <submittedName>
        <fullName evidence="2">Uncharacterized protein</fullName>
    </submittedName>
</protein>
<feature type="transmembrane region" description="Helical" evidence="1">
    <location>
        <begin position="78"/>
        <end position="99"/>
    </location>
</feature>
<organism evidence="2 3">
    <name type="scientific">Paenibacillus aurantius</name>
    <dbReference type="NCBI Taxonomy" id="2918900"/>
    <lineage>
        <taxon>Bacteria</taxon>
        <taxon>Bacillati</taxon>
        <taxon>Bacillota</taxon>
        <taxon>Bacilli</taxon>
        <taxon>Bacillales</taxon>
        <taxon>Paenibacillaceae</taxon>
        <taxon>Paenibacillus</taxon>
    </lineage>
</organism>
<dbReference type="Proteomes" id="UP001305702">
    <property type="component" value="Chromosome"/>
</dbReference>
<name>A0AA96RDA5_9BACL</name>
<evidence type="ECO:0000256" key="1">
    <source>
        <dbReference type="SAM" id="Phobius"/>
    </source>
</evidence>
<dbReference type="RefSeq" id="WP_315605051.1">
    <property type="nucleotide sequence ID" value="NZ_CP130318.1"/>
</dbReference>
<keyword evidence="1" id="KW-0812">Transmembrane</keyword>
<gene>
    <name evidence="2" type="ORF">MJA45_27370</name>
</gene>